<dbReference type="Proteomes" id="UP000316887">
    <property type="component" value="Unassembled WGS sequence"/>
</dbReference>
<keyword evidence="3" id="KW-0540">Nuclease</keyword>
<dbReference type="GO" id="GO:0004519">
    <property type="term" value="F:endonuclease activity"/>
    <property type="evidence" value="ECO:0007669"/>
    <property type="project" value="UniProtKB-KW"/>
</dbReference>
<protein>
    <submittedName>
        <fullName evidence="3">DNA-nicking Smr family endonuclease</fullName>
    </submittedName>
</protein>
<keyword evidence="3" id="KW-0255">Endonuclease</keyword>
<dbReference type="AlphaFoldDB" id="A0A542W2X4"/>
<gene>
    <name evidence="3" type="ORF">FBY58_1551</name>
</gene>
<name>A0A542W2X4_ZYMMB</name>
<dbReference type="PROSITE" id="PS50828">
    <property type="entry name" value="SMR"/>
    <property type="match status" value="1"/>
</dbReference>
<dbReference type="Pfam" id="PF01713">
    <property type="entry name" value="Smr"/>
    <property type="match status" value="1"/>
</dbReference>
<proteinExistence type="predicted"/>
<dbReference type="Gene3D" id="3.30.1370.110">
    <property type="match status" value="1"/>
</dbReference>
<evidence type="ECO:0000256" key="1">
    <source>
        <dbReference type="SAM" id="MobiDB-lite"/>
    </source>
</evidence>
<reference evidence="3 4" key="1">
    <citation type="submission" date="2019-06" db="EMBL/GenBank/DDBJ databases">
        <title>Genome sequencing of Zymomonas mobilis strains for genetic engineering and biofuel applications.</title>
        <authorList>
            <person name="Teravest M."/>
        </authorList>
    </citation>
    <scope>NUCLEOTIDE SEQUENCE [LARGE SCALE GENOMIC DNA]</scope>
    <source>
        <strain evidence="3 4">AN0101</strain>
    </source>
</reference>
<dbReference type="PANTHER" id="PTHR35562:SF2">
    <property type="entry name" value="DNA ENDONUCLEASE SMRA-RELATED"/>
    <property type="match status" value="1"/>
</dbReference>
<feature type="region of interest" description="Disordered" evidence="1">
    <location>
        <begin position="1"/>
        <end position="26"/>
    </location>
</feature>
<sequence length="221" mass="24597">MTDRTESPNNKQRESSPPFSGQKSASKYLSAEDLTLWRKVAVTVTPLEPERYQSLAELLNKNIAPAVKPPPICKVSKKISERQKVTPPPPVFSEKKSLDTLDGSWDRKLSKGSVDPERSIDLHGYTMTSAYRVLESALSQAISQGIRVLLIITGRPPRRNEHGIITRGLIRGAIGDWLSFSPYSGHIAAVRNAHPRHGGAGALYVILRRRRDEKNITIKNK</sequence>
<organism evidence="3 4">
    <name type="scientific">Zymomonas mobilis</name>
    <dbReference type="NCBI Taxonomy" id="542"/>
    <lineage>
        <taxon>Bacteria</taxon>
        <taxon>Pseudomonadati</taxon>
        <taxon>Pseudomonadota</taxon>
        <taxon>Alphaproteobacteria</taxon>
        <taxon>Sphingomonadales</taxon>
        <taxon>Zymomonadaceae</taxon>
        <taxon>Zymomonas</taxon>
    </lineage>
</organism>
<dbReference type="InterPro" id="IPR002625">
    <property type="entry name" value="Smr_dom"/>
</dbReference>
<dbReference type="EMBL" id="VFOF01000001">
    <property type="protein sequence ID" value="TQL17938.1"/>
    <property type="molecule type" value="Genomic_DNA"/>
</dbReference>
<dbReference type="PANTHER" id="PTHR35562">
    <property type="entry name" value="DNA ENDONUCLEASE SMRA-RELATED"/>
    <property type="match status" value="1"/>
</dbReference>
<feature type="compositionally biased region" description="Basic and acidic residues" evidence="1">
    <location>
        <begin position="1"/>
        <end position="14"/>
    </location>
</feature>
<evidence type="ECO:0000313" key="4">
    <source>
        <dbReference type="Proteomes" id="UP000316887"/>
    </source>
</evidence>
<keyword evidence="3" id="KW-0378">Hydrolase</keyword>
<evidence type="ECO:0000259" key="2">
    <source>
        <dbReference type="PROSITE" id="PS50828"/>
    </source>
</evidence>
<feature type="domain" description="Smr" evidence="2">
    <location>
        <begin position="120"/>
        <end position="208"/>
    </location>
</feature>
<evidence type="ECO:0000313" key="3">
    <source>
        <dbReference type="EMBL" id="TQL17938.1"/>
    </source>
</evidence>
<comment type="caution">
    <text evidence="3">The sequence shown here is derived from an EMBL/GenBank/DDBJ whole genome shotgun (WGS) entry which is preliminary data.</text>
</comment>
<feature type="compositionally biased region" description="Polar residues" evidence="1">
    <location>
        <begin position="15"/>
        <end position="26"/>
    </location>
</feature>
<dbReference type="InterPro" id="IPR036063">
    <property type="entry name" value="Smr_dom_sf"/>
</dbReference>
<dbReference type="SUPFAM" id="SSF160443">
    <property type="entry name" value="SMR domain-like"/>
    <property type="match status" value="1"/>
</dbReference>
<accession>A0A542W2X4</accession>